<name>A0A392MYG1_9FABA</name>
<comment type="caution">
    <text evidence="1">The sequence shown here is derived from an EMBL/GenBank/DDBJ whole genome shotgun (WGS) entry which is preliminary data.</text>
</comment>
<keyword evidence="1" id="KW-0378">Hydrolase</keyword>
<sequence>MVAFIKSIDSKTWKAVVNGWEHLVVTNKDGNNTAKLKLEEDWSKEEDESEGELDNEVAKHVTALTGICMSDTESCDEDVSYEELATSYKELCIRSGEVCKTLEKQKRTIALLQAERSDLLSIISGLNNEVTLLNSKLENMSKHVRMLNNGTDMLEEILQVGKTSGNMKGIGFDYGTPHVQPKVSSKIVQARKEWKPKDVRNDDPSVVVNKSHTMTSLYLEPIKTPNVEPNVVTSAKCSISLNVVGSVGTSTKA</sequence>
<dbReference type="GO" id="GO:0006508">
    <property type="term" value="P:proteolysis"/>
    <property type="evidence" value="ECO:0007669"/>
    <property type="project" value="UniProtKB-KW"/>
</dbReference>
<dbReference type="GO" id="GO:0008233">
    <property type="term" value="F:peptidase activity"/>
    <property type="evidence" value="ECO:0007669"/>
    <property type="project" value="UniProtKB-KW"/>
</dbReference>
<proteinExistence type="predicted"/>
<evidence type="ECO:0000313" key="1">
    <source>
        <dbReference type="EMBL" id="MCH92551.1"/>
    </source>
</evidence>
<dbReference type="EMBL" id="LXQA010022926">
    <property type="protein sequence ID" value="MCH92551.1"/>
    <property type="molecule type" value="Genomic_DNA"/>
</dbReference>
<reference evidence="1 2" key="1">
    <citation type="journal article" date="2018" name="Front. Plant Sci.">
        <title>Red Clover (Trifolium pratense) and Zigzag Clover (T. medium) - A Picture of Genomic Similarities and Differences.</title>
        <authorList>
            <person name="Dluhosova J."/>
            <person name="Istvanek J."/>
            <person name="Nedelnik J."/>
            <person name="Repkova J."/>
        </authorList>
    </citation>
    <scope>NUCLEOTIDE SEQUENCE [LARGE SCALE GENOMIC DNA]</scope>
    <source>
        <strain evidence="2">cv. 10/8</strain>
        <tissue evidence="1">Leaf</tissue>
    </source>
</reference>
<dbReference type="Proteomes" id="UP000265520">
    <property type="component" value="Unassembled WGS sequence"/>
</dbReference>
<organism evidence="1 2">
    <name type="scientific">Trifolium medium</name>
    <dbReference type="NCBI Taxonomy" id="97028"/>
    <lineage>
        <taxon>Eukaryota</taxon>
        <taxon>Viridiplantae</taxon>
        <taxon>Streptophyta</taxon>
        <taxon>Embryophyta</taxon>
        <taxon>Tracheophyta</taxon>
        <taxon>Spermatophyta</taxon>
        <taxon>Magnoliopsida</taxon>
        <taxon>eudicotyledons</taxon>
        <taxon>Gunneridae</taxon>
        <taxon>Pentapetalae</taxon>
        <taxon>rosids</taxon>
        <taxon>fabids</taxon>
        <taxon>Fabales</taxon>
        <taxon>Fabaceae</taxon>
        <taxon>Papilionoideae</taxon>
        <taxon>50 kb inversion clade</taxon>
        <taxon>NPAAA clade</taxon>
        <taxon>Hologalegina</taxon>
        <taxon>IRL clade</taxon>
        <taxon>Trifolieae</taxon>
        <taxon>Trifolium</taxon>
    </lineage>
</organism>
<keyword evidence="2" id="KW-1185">Reference proteome</keyword>
<protein>
    <submittedName>
        <fullName evidence="1">Gag-protease polyprotein</fullName>
    </submittedName>
</protein>
<gene>
    <name evidence="1" type="ORF">A2U01_0013491</name>
</gene>
<keyword evidence="1" id="KW-0645">Protease</keyword>
<dbReference type="AlphaFoldDB" id="A0A392MYG1"/>
<evidence type="ECO:0000313" key="2">
    <source>
        <dbReference type="Proteomes" id="UP000265520"/>
    </source>
</evidence>
<accession>A0A392MYG1</accession>